<dbReference type="KEGG" id="fcy:FRACYDRAFT_268923"/>
<evidence type="ECO:0000313" key="4">
    <source>
        <dbReference type="EMBL" id="OEU16231.1"/>
    </source>
</evidence>
<organism evidence="4 5">
    <name type="scientific">Fragilariopsis cylindrus CCMP1102</name>
    <dbReference type="NCBI Taxonomy" id="635003"/>
    <lineage>
        <taxon>Eukaryota</taxon>
        <taxon>Sar</taxon>
        <taxon>Stramenopiles</taxon>
        <taxon>Ochrophyta</taxon>
        <taxon>Bacillariophyta</taxon>
        <taxon>Bacillariophyceae</taxon>
        <taxon>Bacillariophycidae</taxon>
        <taxon>Bacillariales</taxon>
        <taxon>Bacillariaceae</taxon>
        <taxon>Fragilariopsis</taxon>
    </lineage>
</organism>
<feature type="domain" description="HECT" evidence="3">
    <location>
        <begin position="218"/>
        <end position="371"/>
    </location>
</feature>
<gene>
    <name evidence="4" type="ORF">FRACYDRAFT_268923</name>
</gene>
<accession>A0A1E7FDK0</accession>
<evidence type="ECO:0000259" key="3">
    <source>
        <dbReference type="PROSITE" id="PS50237"/>
    </source>
</evidence>
<evidence type="ECO:0000256" key="2">
    <source>
        <dbReference type="PROSITE-ProRule" id="PRU00104"/>
    </source>
</evidence>
<dbReference type="InterPro" id="IPR035983">
    <property type="entry name" value="Hect_E3_ubiquitin_ligase"/>
</dbReference>
<protein>
    <recommendedName>
        <fullName evidence="3">HECT domain-containing protein</fullName>
    </recommendedName>
</protein>
<keyword evidence="5" id="KW-1185">Reference proteome</keyword>
<dbReference type="InterPro" id="IPR000569">
    <property type="entry name" value="HECT_dom"/>
</dbReference>
<dbReference type="PROSITE" id="PS50237">
    <property type="entry name" value="HECT"/>
    <property type="match status" value="1"/>
</dbReference>
<dbReference type="PANTHER" id="PTHR46654">
    <property type="entry name" value="E3 UBIQUITIN-PROTEIN LIGASE HECTD3"/>
    <property type="match status" value="1"/>
</dbReference>
<name>A0A1E7FDK0_9STRA</name>
<sequence>MSGDDVGAKRKYSVFAQLQEETKAWGGAGFRRGFVAKGHGGQKRAFKMKLIGEGVNDYSGPYREAFTDALGEILQVVGGGNGSLGVLDPTPNNISGIGENRDLYMFSLNGSNLSSISDVNKSLTSTERSIRSTFSTLINAGDESSREVEEALVFLGRLTGTAFRHGIPLDLPLPMNSVWKAMVEEESNNEGLQELDSLAHQQHAKDDEKSTMLLMWQQRMLNSFIDGLSSVLPVEIFSILTGEELRDFFCGNPEIDVDMLRRVVEYEGYDESDAVIEYFWEVLRELTNEERKRFLQFVWARNRLPMKESDFDAPFKIQKDNGSDGEQALPSASTCFFSLTLPAYKSKKHLKEKLLFAINNVTTMETDFQTNSAEIAEGYRAF</sequence>
<feature type="active site" description="Glycyl thioester intermediate" evidence="2">
    <location>
        <position position="335"/>
    </location>
</feature>
<dbReference type="Proteomes" id="UP000095751">
    <property type="component" value="Unassembled WGS sequence"/>
</dbReference>
<evidence type="ECO:0000313" key="5">
    <source>
        <dbReference type="Proteomes" id="UP000095751"/>
    </source>
</evidence>
<evidence type="ECO:0000256" key="1">
    <source>
        <dbReference type="ARBA" id="ARBA00022786"/>
    </source>
</evidence>
<dbReference type="EMBL" id="KV784358">
    <property type="protein sequence ID" value="OEU16231.1"/>
    <property type="molecule type" value="Genomic_DNA"/>
</dbReference>
<dbReference type="InParanoid" id="A0A1E7FDK0"/>
<dbReference type="InterPro" id="IPR042469">
    <property type="entry name" value="HECTD3"/>
</dbReference>
<dbReference type="GO" id="GO:0004842">
    <property type="term" value="F:ubiquitin-protein transferase activity"/>
    <property type="evidence" value="ECO:0007669"/>
    <property type="project" value="InterPro"/>
</dbReference>
<dbReference type="OrthoDB" id="239701at2759"/>
<dbReference type="Gene3D" id="3.90.1750.10">
    <property type="entry name" value="Hect, E3 ligase catalytic domains"/>
    <property type="match status" value="1"/>
</dbReference>
<dbReference type="AlphaFoldDB" id="A0A1E7FDK0"/>
<dbReference type="GO" id="GO:0005737">
    <property type="term" value="C:cytoplasm"/>
    <property type="evidence" value="ECO:0007669"/>
    <property type="project" value="TreeGrafter"/>
</dbReference>
<proteinExistence type="predicted"/>
<keyword evidence="1 2" id="KW-0833">Ubl conjugation pathway</keyword>
<dbReference type="PANTHER" id="PTHR46654:SF1">
    <property type="entry name" value="E3 UBIQUITIN-PROTEIN LIGASE HECTD3"/>
    <property type="match status" value="1"/>
</dbReference>
<dbReference type="SUPFAM" id="SSF56204">
    <property type="entry name" value="Hect, E3 ligase catalytic domain"/>
    <property type="match status" value="1"/>
</dbReference>
<reference evidence="4 5" key="1">
    <citation type="submission" date="2016-09" db="EMBL/GenBank/DDBJ databases">
        <title>Extensive genetic diversity and differential bi-allelic expression allows diatom success in the polar Southern Ocean.</title>
        <authorList>
            <consortium name="DOE Joint Genome Institute"/>
            <person name="Mock T."/>
            <person name="Otillar R.P."/>
            <person name="Strauss J."/>
            <person name="Dupont C."/>
            <person name="Frickenhaus S."/>
            <person name="Maumus F."/>
            <person name="Mcmullan M."/>
            <person name="Sanges R."/>
            <person name="Schmutz J."/>
            <person name="Toseland A."/>
            <person name="Valas R."/>
            <person name="Veluchamy A."/>
            <person name="Ward B.J."/>
            <person name="Allen A."/>
            <person name="Barry K."/>
            <person name="Falciatore A."/>
            <person name="Ferrante M."/>
            <person name="Fortunato A.E."/>
            <person name="Gloeckner G."/>
            <person name="Gruber A."/>
            <person name="Hipkin R."/>
            <person name="Janech M."/>
            <person name="Kroth P."/>
            <person name="Leese F."/>
            <person name="Lindquist E."/>
            <person name="Lyon B.R."/>
            <person name="Martin J."/>
            <person name="Mayer C."/>
            <person name="Parker M."/>
            <person name="Quesneville H."/>
            <person name="Raymond J."/>
            <person name="Uhlig C."/>
            <person name="Valentin K.U."/>
            <person name="Worden A.Z."/>
            <person name="Armbrust E.V."/>
            <person name="Bowler C."/>
            <person name="Green B."/>
            <person name="Moulton V."/>
            <person name="Van Oosterhout C."/>
            <person name="Grigoriev I."/>
        </authorList>
    </citation>
    <scope>NUCLEOTIDE SEQUENCE [LARGE SCALE GENOMIC DNA]</scope>
    <source>
        <strain evidence="4 5">CCMP1102</strain>
    </source>
</reference>
<dbReference type="Pfam" id="PF00632">
    <property type="entry name" value="HECT"/>
    <property type="match status" value="1"/>
</dbReference>
<dbReference type="Gene3D" id="3.30.2410.10">
    <property type="entry name" value="Hect, E3 ligase catalytic domain"/>
    <property type="match status" value="1"/>
</dbReference>
<dbReference type="SMART" id="SM00119">
    <property type="entry name" value="HECTc"/>
    <property type="match status" value="1"/>
</dbReference>